<evidence type="ECO:0000313" key="1">
    <source>
        <dbReference type="EMBL" id="KAL3685879.1"/>
    </source>
</evidence>
<organism evidence="1 2">
    <name type="scientific">Riccia sorocarpa</name>
    <dbReference type="NCBI Taxonomy" id="122646"/>
    <lineage>
        <taxon>Eukaryota</taxon>
        <taxon>Viridiplantae</taxon>
        <taxon>Streptophyta</taxon>
        <taxon>Embryophyta</taxon>
        <taxon>Marchantiophyta</taxon>
        <taxon>Marchantiopsida</taxon>
        <taxon>Marchantiidae</taxon>
        <taxon>Marchantiales</taxon>
        <taxon>Ricciaceae</taxon>
        <taxon>Riccia</taxon>
    </lineage>
</organism>
<proteinExistence type="predicted"/>
<dbReference type="EMBL" id="JBJQOH010000006">
    <property type="protein sequence ID" value="KAL3685879.1"/>
    <property type="molecule type" value="Genomic_DNA"/>
</dbReference>
<protein>
    <submittedName>
        <fullName evidence="1">Uncharacterized protein</fullName>
    </submittedName>
</protein>
<dbReference type="AlphaFoldDB" id="A0ABD3H944"/>
<dbReference type="Proteomes" id="UP001633002">
    <property type="component" value="Unassembled WGS sequence"/>
</dbReference>
<keyword evidence="2" id="KW-1185">Reference proteome</keyword>
<comment type="caution">
    <text evidence="1">The sequence shown here is derived from an EMBL/GenBank/DDBJ whole genome shotgun (WGS) entry which is preliminary data.</text>
</comment>
<sequence length="196" mass="22474">MSGAAVTEVVEYLQLKIGGLNLYEAILLCFWSMMICCRRILQILTGDLNDLPELEMDDTGSAEDDFELVDSVGCGTVLPSTFDEIFTTHIWPRVMETPYPSWLLAWCSVNKTWCRFIATTVEWNALLIVKTTEVQYERQLIQTGEPRLEYVDRVAREVVLLKTMLALDDQERLAFRKMDPSRRSSSNNSEFGDKDD</sequence>
<evidence type="ECO:0000313" key="2">
    <source>
        <dbReference type="Proteomes" id="UP001633002"/>
    </source>
</evidence>
<name>A0ABD3H944_9MARC</name>
<reference evidence="1 2" key="1">
    <citation type="submission" date="2024-09" db="EMBL/GenBank/DDBJ databases">
        <title>Chromosome-scale assembly of Riccia sorocarpa.</title>
        <authorList>
            <person name="Paukszto L."/>
        </authorList>
    </citation>
    <scope>NUCLEOTIDE SEQUENCE [LARGE SCALE GENOMIC DNA]</scope>
    <source>
        <strain evidence="1">LP-2024</strain>
        <tissue evidence="1">Aerial parts of the thallus</tissue>
    </source>
</reference>
<accession>A0ABD3H944</accession>
<gene>
    <name evidence="1" type="ORF">R1sor_003901</name>
</gene>